<dbReference type="Proteomes" id="UP000604825">
    <property type="component" value="Unassembled WGS sequence"/>
</dbReference>
<dbReference type="AlphaFoldDB" id="A0A811MQ04"/>
<keyword evidence="4" id="KW-1185">Reference proteome</keyword>
<dbReference type="InterPro" id="IPR027409">
    <property type="entry name" value="GroEL-like_apical_dom_sf"/>
</dbReference>
<keyword evidence="2" id="KW-0143">Chaperone</keyword>
<comment type="caution">
    <text evidence="3">The sequence shown here is derived from an EMBL/GenBank/DDBJ whole genome shotgun (WGS) entry which is preliminary data.</text>
</comment>
<name>A0A811MQ04_9POAL</name>
<dbReference type="Gene3D" id="1.10.560.10">
    <property type="entry name" value="GroEL-like equatorial domain"/>
    <property type="match status" value="1"/>
</dbReference>
<evidence type="ECO:0000256" key="2">
    <source>
        <dbReference type="ARBA" id="ARBA00023186"/>
    </source>
</evidence>
<dbReference type="InterPro" id="IPR001844">
    <property type="entry name" value="Cpn60/GroEL"/>
</dbReference>
<dbReference type="GO" id="GO:0042026">
    <property type="term" value="P:protein refolding"/>
    <property type="evidence" value="ECO:0007669"/>
    <property type="project" value="InterPro"/>
</dbReference>
<comment type="similarity">
    <text evidence="1">Belongs to the chaperonin (HSP60) family.</text>
</comment>
<dbReference type="Gene3D" id="3.50.7.10">
    <property type="entry name" value="GroEL"/>
    <property type="match status" value="2"/>
</dbReference>
<dbReference type="GO" id="GO:0140662">
    <property type="term" value="F:ATP-dependent protein folding chaperone"/>
    <property type="evidence" value="ECO:0007669"/>
    <property type="project" value="InterPro"/>
</dbReference>
<reference evidence="3" key="1">
    <citation type="submission" date="2020-10" db="EMBL/GenBank/DDBJ databases">
        <authorList>
            <person name="Han B."/>
            <person name="Lu T."/>
            <person name="Zhao Q."/>
            <person name="Huang X."/>
            <person name="Zhao Y."/>
        </authorList>
    </citation>
    <scope>NUCLEOTIDE SEQUENCE</scope>
</reference>
<dbReference type="SUPFAM" id="SSF52029">
    <property type="entry name" value="GroEL apical domain-like"/>
    <property type="match status" value="1"/>
</dbReference>
<dbReference type="PANTHER" id="PTHR45633">
    <property type="entry name" value="60 KDA HEAT SHOCK PROTEIN, MITOCHONDRIAL"/>
    <property type="match status" value="1"/>
</dbReference>
<dbReference type="EMBL" id="CAJGYO010000002">
    <property type="protein sequence ID" value="CAD6209258.1"/>
    <property type="molecule type" value="Genomic_DNA"/>
</dbReference>
<evidence type="ECO:0000313" key="4">
    <source>
        <dbReference type="Proteomes" id="UP000604825"/>
    </source>
</evidence>
<proteinExistence type="inferred from homology"/>
<dbReference type="Gene3D" id="3.30.260.10">
    <property type="entry name" value="TCP-1-like chaperonin intermediate domain"/>
    <property type="match status" value="1"/>
</dbReference>
<organism evidence="3 4">
    <name type="scientific">Miscanthus lutarioriparius</name>
    <dbReference type="NCBI Taxonomy" id="422564"/>
    <lineage>
        <taxon>Eukaryota</taxon>
        <taxon>Viridiplantae</taxon>
        <taxon>Streptophyta</taxon>
        <taxon>Embryophyta</taxon>
        <taxon>Tracheophyta</taxon>
        <taxon>Spermatophyta</taxon>
        <taxon>Magnoliopsida</taxon>
        <taxon>Liliopsida</taxon>
        <taxon>Poales</taxon>
        <taxon>Poaceae</taxon>
        <taxon>PACMAD clade</taxon>
        <taxon>Panicoideae</taxon>
        <taxon>Andropogonodae</taxon>
        <taxon>Andropogoneae</taxon>
        <taxon>Saccharinae</taxon>
        <taxon>Miscanthus</taxon>
    </lineage>
</organism>
<evidence type="ECO:0000313" key="3">
    <source>
        <dbReference type="EMBL" id="CAD6209258.1"/>
    </source>
</evidence>
<gene>
    <name evidence="3" type="ORF">NCGR_LOCUS5465</name>
</gene>
<accession>A0A811MQ04</accession>
<dbReference type="InterPro" id="IPR027413">
    <property type="entry name" value="GROEL-like_equatorial_sf"/>
</dbReference>
<dbReference type="SUPFAM" id="SSF54849">
    <property type="entry name" value="GroEL-intermediate domain like"/>
    <property type="match status" value="1"/>
</dbReference>
<dbReference type="InterPro" id="IPR027410">
    <property type="entry name" value="TCP-1-like_intermed_sf"/>
</dbReference>
<evidence type="ECO:0000256" key="1">
    <source>
        <dbReference type="ARBA" id="ARBA00006607"/>
    </source>
</evidence>
<protein>
    <submittedName>
        <fullName evidence="3">Uncharacterized protein</fullName>
    </submittedName>
</protein>
<sequence>MDLRCGTSMPSDVTVVNLKHMERMISDSEEIAQVATVSDYWRRGIGELIAKSMEKVGNEGVITIVDGNTLHNDLEVVEGMKLDKCYISPYFIAIQKYQKCELNDPLIKVVELAKKNRKHLLIVAEDVESEALYTWIIDKLCGRVKVGLALFMLSCSDFCTDLFNQKSKAGYNFEPQTLGTRKKVTISKDITIILAGAGDKKAIEDKADKIDGASELGEKKDGVTDAQNSTKAVEGTVPDTACVTSLTKVIFITKCCKSLAAGMNAMDLRHDRPILLTESGKLLSRSLVEGVLTLHEHNLCLKHKLDLGSLFVSSLGTFKLSNLETIPLTEKSHSDDLSNVSSMLEDMMILAHGDRVVQYLPNDYSDLISDLKNSNTTTKFIRYQMYSSTYNHTTRF</sequence>